<dbReference type="SMART" id="SM00186">
    <property type="entry name" value="FBG"/>
    <property type="match status" value="1"/>
</dbReference>
<evidence type="ECO:0000313" key="3">
    <source>
        <dbReference type="EMBL" id="KAJ3664118.1"/>
    </source>
</evidence>
<dbReference type="Gene3D" id="3.90.215.10">
    <property type="entry name" value="Gamma Fibrinogen, chain A, domain 1"/>
    <property type="match status" value="1"/>
</dbReference>
<proteinExistence type="predicted"/>
<dbReference type="EMBL" id="JALNTZ010000002">
    <property type="protein sequence ID" value="KAJ3664118.1"/>
    <property type="molecule type" value="Genomic_DNA"/>
</dbReference>
<name>A0AA38MQL2_9CUCU</name>
<dbReference type="PANTHER" id="PTHR19143:SF458">
    <property type="entry name" value="FIBRINOGEN C-TERMINAL DOMAIN-CONTAINING PROTEIN-RELATED"/>
    <property type="match status" value="1"/>
</dbReference>
<sequence length="263" mass="30208">MVPLQLIFVVLFVLTKSVLVHCDGESFVKKSSFTYPKHCDEVMKRGYNRSGFYFIQPKYAPYPFPVVCHSEGWARGWTVILNRFEGSQNFSKTWEEYQYGFGNVGREYWLGLENIHYLTGYDINELRVELTDAFGTERTANYKFFSVGSAETFYTLKLITGHSGDAPNSMSLQGGARFSTVDNDQDESFGHCAWERRSGWWYRGLRHWNCSSADLNGLYSHMHARELGIEDSPGMHWKGIPTSIASLKEARMMVRPRPSKGQD</sequence>
<dbReference type="AlphaFoldDB" id="A0AA38MQL2"/>
<gene>
    <name evidence="3" type="ORF">Zmor_008311</name>
</gene>
<protein>
    <recommendedName>
        <fullName evidence="2">Fibrinogen C-terminal domain-containing protein</fullName>
    </recommendedName>
</protein>
<feature type="domain" description="Fibrinogen C-terminal" evidence="2">
    <location>
        <begin position="30"/>
        <end position="258"/>
    </location>
</feature>
<dbReference type="InterPro" id="IPR014716">
    <property type="entry name" value="Fibrinogen_a/b/g_C_1"/>
</dbReference>
<dbReference type="PROSITE" id="PS51406">
    <property type="entry name" value="FIBRINOGEN_C_2"/>
    <property type="match status" value="1"/>
</dbReference>
<evidence type="ECO:0000256" key="1">
    <source>
        <dbReference type="SAM" id="SignalP"/>
    </source>
</evidence>
<feature type="chain" id="PRO_5041394471" description="Fibrinogen C-terminal domain-containing protein" evidence="1">
    <location>
        <begin position="23"/>
        <end position="263"/>
    </location>
</feature>
<keyword evidence="4" id="KW-1185">Reference proteome</keyword>
<evidence type="ECO:0000259" key="2">
    <source>
        <dbReference type="PROSITE" id="PS51406"/>
    </source>
</evidence>
<dbReference type="PANTHER" id="PTHR19143">
    <property type="entry name" value="FIBRINOGEN/TENASCIN/ANGIOPOEITIN"/>
    <property type="match status" value="1"/>
</dbReference>
<feature type="signal peptide" evidence="1">
    <location>
        <begin position="1"/>
        <end position="22"/>
    </location>
</feature>
<dbReference type="SUPFAM" id="SSF56496">
    <property type="entry name" value="Fibrinogen C-terminal domain-like"/>
    <property type="match status" value="1"/>
</dbReference>
<dbReference type="CDD" id="cd00087">
    <property type="entry name" value="FReD"/>
    <property type="match status" value="1"/>
</dbReference>
<reference evidence="3" key="1">
    <citation type="journal article" date="2023" name="G3 (Bethesda)">
        <title>Whole genome assemblies of Zophobas morio and Tenebrio molitor.</title>
        <authorList>
            <person name="Kaur S."/>
            <person name="Stinson S.A."/>
            <person name="diCenzo G.C."/>
        </authorList>
    </citation>
    <scope>NUCLEOTIDE SEQUENCE</scope>
    <source>
        <strain evidence="3">QUZm001</strain>
    </source>
</reference>
<dbReference type="InterPro" id="IPR002181">
    <property type="entry name" value="Fibrinogen_a/b/g_C_dom"/>
</dbReference>
<dbReference type="GO" id="GO:0005615">
    <property type="term" value="C:extracellular space"/>
    <property type="evidence" value="ECO:0007669"/>
    <property type="project" value="TreeGrafter"/>
</dbReference>
<keyword evidence="1" id="KW-0732">Signal</keyword>
<dbReference type="InterPro" id="IPR036056">
    <property type="entry name" value="Fibrinogen-like_C"/>
</dbReference>
<dbReference type="Proteomes" id="UP001168821">
    <property type="component" value="Unassembled WGS sequence"/>
</dbReference>
<evidence type="ECO:0000313" key="4">
    <source>
        <dbReference type="Proteomes" id="UP001168821"/>
    </source>
</evidence>
<dbReference type="Pfam" id="PF00147">
    <property type="entry name" value="Fibrinogen_C"/>
    <property type="match status" value="1"/>
</dbReference>
<organism evidence="3 4">
    <name type="scientific">Zophobas morio</name>
    <dbReference type="NCBI Taxonomy" id="2755281"/>
    <lineage>
        <taxon>Eukaryota</taxon>
        <taxon>Metazoa</taxon>
        <taxon>Ecdysozoa</taxon>
        <taxon>Arthropoda</taxon>
        <taxon>Hexapoda</taxon>
        <taxon>Insecta</taxon>
        <taxon>Pterygota</taxon>
        <taxon>Neoptera</taxon>
        <taxon>Endopterygota</taxon>
        <taxon>Coleoptera</taxon>
        <taxon>Polyphaga</taxon>
        <taxon>Cucujiformia</taxon>
        <taxon>Tenebrionidae</taxon>
        <taxon>Zophobas</taxon>
    </lineage>
</organism>
<comment type="caution">
    <text evidence="3">The sequence shown here is derived from an EMBL/GenBank/DDBJ whole genome shotgun (WGS) entry which is preliminary data.</text>
</comment>
<accession>A0AA38MQL2</accession>
<dbReference type="InterPro" id="IPR050373">
    <property type="entry name" value="Fibrinogen_C-term_domain"/>
</dbReference>